<proteinExistence type="predicted"/>
<dbReference type="Gene3D" id="2.170.150.40">
    <property type="entry name" value="Domain of unknown function (DUF427)"/>
    <property type="match status" value="1"/>
</dbReference>
<dbReference type="AlphaFoldDB" id="A0A4Q7LXR7"/>
<dbReference type="RefSeq" id="WP_130484369.1">
    <property type="nucleotide sequence ID" value="NZ_SGWW01000001.1"/>
</dbReference>
<dbReference type="OrthoDB" id="285364at2"/>
<reference evidence="3 4" key="1">
    <citation type="journal article" date="2015" name="Stand. Genomic Sci.">
        <title>Genomic Encyclopedia of Bacterial and Archaeal Type Strains, Phase III: the genomes of soil and plant-associated and newly described type strains.</title>
        <authorList>
            <person name="Whitman W.B."/>
            <person name="Woyke T."/>
            <person name="Klenk H.P."/>
            <person name="Zhou Y."/>
            <person name="Lilburn T.G."/>
            <person name="Beck B.J."/>
            <person name="De Vos P."/>
            <person name="Vandamme P."/>
            <person name="Eisen J.A."/>
            <person name="Garrity G."/>
            <person name="Hugenholtz P."/>
            <person name="Kyrpides N.C."/>
        </authorList>
    </citation>
    <scope>NUCLEOTIDE SEQUENCE [LARGE SCALE GENOMIC DNA]</scope>
    <source>
        <strain evidence="3 4">CV2</strain>
    </source>
</reference>
<dbReference type="PANTHER" id="PTHR43058">
    <property type="entry name" value="SLR0655 PROTEIN"/>
    <property type="match status" value="1"/>
</dbReference>
<name>A0A4Q7LXR7_9MICO</name>
<dbReference type="InterPro" id="IPR038694">
    <property type="entry name" value="DUF427_sf"/>
</dbReference>
<accession>A0A4Q7LXR7</accession>
<gene>
    <name evidence="3" type="ORF">EV141_0487</name>
</gene>
<feature type="region of interest" description="Disordered" evidence="1">
    <location>
        <begin position="1"/>
        <end position="22"/>
    </location>
</feature>
<evidence type="ECO:0000259" key="2">
    <source>
        <dbReference type="Pfam" id="PF04248"/>
    </source>
</evidence>
<dbReference type="InterPro" id="IPR007361">
    <property type="entry name" value="DUF427"/>
</dbReference>
<feature type="domain" description="DUF427" evidence="2">
    <location>
        <begin position="31"/>
        <end position="122"/>
    </location>
</feature>
<comment type="caution">
    <text evidence="3">The sequence shown here is derived from an EMBL/GenBank/DDBJ whole genome shotgun (WGS) entry which is preliminary data.</text>
</comment>
<dbReference type="Proteomes" id="UP000293519">
    <property type="component" value="Unassembled WGS sequence"/>
</dbReference>
<evidence type="ECO:0000313" key="3">
    <source>
        <dbReference type="EMBL" id="RZS59267.1"/>
    </source>
</evidence>
<dbReference type="Pfam" id="PF04248">
    <property type="entry name" value="NTP_transf_9"/>
    <property type="match status" value="1"/>
</dbReference>
<dbReference type="PANTHER" id="PTHR43058:SF1">
    <property type="entry name" value="DUF427 DOMAIN-CONTAINING PROTEIN"/>
    <property type="match status" value="1"/>
</dbReference>
<evidence type="ECO:0000256" key="1">
    <source>
        <dbReference type="SAM" id="MobiDB-lite"/>
    </source>
</evidence>
<evidence type="ECO:0000313" key="4">
    <source>
        <dbReference type="Proteomes" id="UP000293519"/>
    </source>
</evidence>
<dbReference type="EMBL" id="SGWW01000001">
    <property type="protein sequence ID" value="RZS59267.1"/>
    <property type="molecule type" value="Genomic_DNA"/>
</dbReference>
<protein>
    <submittedName>
        <fullName evidence="3">Uncharacterized protein (DUF427 family)</fullName>
    </submittedName>
</protein>
<sequence>MRIRPDKPGPGQESVWDYPRPPRVEPVSGRVTIELNGQRIVDTTRALRVLETSHPPTVYVPRADIVDGALRDADGTSFCEFKGRAGYLDVVAGDRVAAKAAWYYPNPSRGYEQLVDHVAIYPGRMDECTLDGELVTAQEGDFYGGWITSRVVGPFKGAPGTWGW</sequence>
<organism evidence="3 4">
    <name type="scientific">Microcella putealis</name>
    <dbReference type="NCBI Taxonomy" id="337005"/>
    <lineage>
        <taxon>Bacteria</taxon>
        <taxon>Bacillati</taxon>
        <taxon>Actinomycetota</taxon>
        <taxon>Actinomycetes</taxon>
        <taxon>Micrococcales</taxon>
        <taxon>Microbacteriaceae</taxon>
        <taxon>Microcella</taxon>
    </lineage>
</organism>
<keyword evidence="4" id="KW-1185">Reference proteome</keyword>